<dbReference type="InterPro" id="IPR031347">
    <property type="entry name" value="AmpE"/>
</dbReference>
<dbReference type="GO" id="GO:0046677">
    <property type="term" value="P:response to antibiotic"/>
    <property type="evidence" value="ECO:0007669"/>
    <property type="project" value="TreeGrafter"/>
</dbReference>
<evidence type="ECO:0000313" key="2">
    <source>
        <dbReference type="Proteomes" id="UP000282433"/>
    </source>
</evidence>
<dbReference type="PANTHER" id="PTHR38684">
    <property type="entry name" value="PROTEIN AMPE"/>
    <property type="match status" value="1"/>
</dbReference>
<dbReference type="InterPro" id="IPR052966">
    <property type="entry name" value="Beta-lactamase_Reg"/>
</dbReference>
<evidence type="ECO:0000313" key="1">
    <source>
        <dbReference type="EMBL" id="VEB05281.1"/>
    </source>
</evidence>
<dbReference type="EMBL" id="LR134162">
    <property type="protein sequence ID" value="VEB05281.1"/>
    <property type="molecule type" value="Genomic_DNA"/>
</dbReference>
<dbReference type="Pfam" id="PF17113">
    <property type="entry name" value="AmpE"/>
    <property type="match status" value="1"/>
</dbReference>
<gene>
    <name evidence="1" type="primary">ampE_2</name>
    <name evidence="1" type="ORF">NCTC13635_05111</name>
</gene>
<organism evidence="1 2">
    <name type="scientific">Klebsiella pneumoniae</name>
    <dbReference type="NCBI Taxonomy" id="573"/>
    <lineage>
        <taxon>Bacteria</taxon>
        <taxon>Pseudomonadati</taxon>
        <taxon>Pseudomonadota</taxon>
        <taxon>Gammaproteobacteria</taxon>
        <taxon>Enterobacterales</taxon>
        <taxon>Enterobacteriaceae</taxon>
        <taxon>Klebsiella/Raoultella group</taxon>
        <taxon>Klebsiella</taxon>
        <taxon>Klebsiella pneumoniae complex</taxon>
    </lineage>
</organism>
<reference evidence="1 2" key="1">
    <citation type="submission" date="2018-12" db="EMBL/GenBank/DDBJ databases">
        <authorList>
            <consortium name="Pathogen Informatics"/>
        </authorList>
    </citation>
    <scope>NUCLEOTIDE SEQUENCE [LARGE SCALE GENOMIC DNA]</scope>
    <source>
        <strain evidence="1 2">NCTC13635</strain>
    </source>
</reference>
<protein>
    <submittedName>
        <fullName evidence="1">AmpE protein</fullName>
    </submittedName>
</protein>
<accession>A0A3S5DHU6</accession>
<name>A0A3S5DHU6_KLEPN</name>
<dbReference type="PANTHER" id="PTHR38684:SF1">
    <property type="entry name" value="PROTEIN AMPE"/>
    <property type="match status" value="1"/>
</dbReference>
<dbReference type="GO" id="GO:0005886">
    <property type="term" value="C:plasma membrane"/>
    <property type="evidence" value="ECO:0007669"/>
    <property type="project" value="TreeGrafter"/>
</dbReference>
<proteinExistence type="predicted"/>
<sequence>MSVSTLANCKMRCCGLTIDTIWRRFSGLSWGVAWGPLTLIAYSVLRAWQTWLARYQTPHHRLQSGIDGILHIVDWLPVRLVGVVYALVGHGEKSAPGVVCFAGRPPFVAVSGVDPPGAVFPGP</sequence>
<dbReference type="Proteomes" id="UP000282433">
    <property type="component" value="Chromosome"/>
</dbReference>
<dbReference type="AlphaFoldDB" id="A0A3S5DHU6"/>